<evidence type="ECO:0008006" key="3">
    <source>
        <dbReference type="Google" id="ProtNLM"/>
    </source>
</evidence>
<gene>
    <name evidence="1" type="ORF">LG35_05315</name>
</gene>
<name>A0ABR4YJ71_9BACT</name>
<dbReference type="InterPro" id="IPR021428">
    <property type="entry name" value="DUF3078"/>
</dbReference>
<protein>
    <recommendedName>
        <fullName evidence="3">DUF3078 domain-containing protein</fullName>
    </recommendedName>
</protein>
<dbReference type="EMBL" id="JRGF01000005">
    <property type="protein sequence ID" value="KHE42307.1"/>
    <property type="molecule type" value="Genomic_DNA"/>
</dbReference>
<accession>A0ABR4YJ71</accession>
<dbReference type="Pfam" id="PF11276">
    <property type="entry name" value="DUF3078"/>
    <property type="match status" value="1"/>
</dbReference>
<proteinExistence type="predicted"/>
<evidence type="ECO:0000313" key="1">
    <source>
        <dbReference type="EMBL" id="KHE42307.1"/>
    </source>
</evidence>
<reference evidence="1 2" key="1">
    <citation type="submission" date="2014-09" db="EMBL/GenBank/DDBJ databases">
        <title>Alistipes sp. 627, sp. nov., a novel member of the family Rikenellaceae isolated from human faeces.</title>
        <authorList>
            <person name="Shkoporov A.N."/>
            <person name="Chaplin A.V."/>
            <person name="Motuzova O.V."/>
            <person name="Kafarskaia L.I."/>
            <person name="Khokhlova E.V."/>
            <person name="Efimov B.A."/>
        </authorList>
    </citation>
    <scope>NUCLEOTIDE SEQUENCE [LARGE SCALE GENOMIC DNA]</scope>
    <source>
        <strain evidence="1 2">627</strain>
    </source>
</reference>
<organism evidence="1 2">
    <name type="scientific">Alistipes inops</name>
    <dbReference type="NCBI Taxonomy" id="1501391"/>
    <lineage>
        <taxon>Bacteria</taxon>
        <taxon>Pseudomonadati</taxon>
        <taxon>Bacteroidota</taxon>
        <taxon>Bacteroidia</taxon>
        <taxon>Bacteroidales</taxon>
        <taxon>Rikenellaceae</taxon>
        <taxon>Alistipes</taxon>
    </lineage>
</organism>
<sequence>MLGTGTCHAQFTIRKSAAETQEPPRVFDRLPAVQPRNDYFDPAAERAKRLKLRKERNTIEFNASLETSLQQFEHWTGSGSNNFYALANIFFRHQYKKEKLSIDYRADATYGMNFIDDAFFKNKDEFKINWQLGWEMHRNWSYSASINIRSQFSQGYKSRTEHILVSDFMSPGYFDIAAGFTYAKAGSPFKITLSPLGGNIVTVLNDMLPEDGRYGVPVGERVTGKLGYSADVFFDRAFGKKEWLRYRSDLYFFLPYTEPDNPTVRWENTFEIRITKFISTKLYGQLYYRKEDSTALQYQYSFMIGLKYVFRNK</sequence>
<keyword evidence="2" id="KW-1185">Reference proteome</keyword>
<dbReference type="Proteomes" id="UP000030889">
    <property type="component" value="Unassembled WGS sequence"/>
</dbReference>
<evidence type="ECO:0000313" key="2">
    <source>
        <dbReference type="Proteomes" id="UP000030889"/>
    </source>
</evidence>
<comment type="caution">
    <text evidence="1">The sequence shown here is derived from an EMBL/GenBank/DDBJ whole genome shotgun (WGS) entry which is preliminary data.</text>
</comment>